<accession>A0A4Y2GH08</accession>
<keyword evidence="3" id="KW-1185">Reference proteome</keyword>
<evidence type="ECO:0000256" key="1">
    <source>
        <dbReference type="SAM" id="MobiDB-lite"/>
    </source>
</evidence>
<gene>
    <name evidence="2" type="ORF">AVEN_122379_1</name>
</gene>
<evidence type="ECO:0000313" key="3">
    <source>
        <dbReference type="Proteomes" id="UP000499080"/>
    </source>
</evidence>
<dbReference type="Proteomes" id="UP000499080">
    <property type="component" value="Unassembled WGS sequence"/>
</dbReference>
<proteinExistence type="predicted"/>
<dbReference type="AlphaFoldDB" id="A0A4Y2GH08"/>
<comment type="caution">
    <text evidence="2">The sequence shown here is derived from an EMBL/GenBank/DDBJ whole genome shotgun (WGS) entry which is preliminary data.</text>
</comment>
<name>A0A4Y2GH08_ARAVE</name>
<sequence length="150" mass="17127">MGRGNWSTKDYEILSRWFKLRREKEEVCSTAGPKGRPSPRKSRTSAGLSKRFLFSSSIHESRRSGEDWCVLRLRHTGKTFCPSTYESVRVCPLINLVMVVCNFLSPYCESVVVSYSTCSSPQLDQVQESVRPQKITNQRRTFKEVSSPAP</sequence>
<feature type="region of interest" description="Disordered" evidence="1">
    <location>
        <begin position="28"/>
        <end position="48"/>
    </location>
</feature>
<organism evidence="2 3">
    <name type="scientific">Araneus ventricosus</name>
    <name type="common">Orbweaver spider</name>
    <name type="synonym">Epeira ventricosa</name>
    <dbReference type="NCBI Taxonomy" id="182803"/>
    <lineage>
        <taxon>Eukaryota</taxon>
        <taxon>Metazoa</taxon>
        <taxon>Ecdysozoa</taxon>
        <taxon>Arthropoda</taxon>
        <taxon>Chelicerata</taxon>
        <taxon>Arachnida</taxon>
        <taxon>Araneae</taxon>
        <taxon>Araneomorphae</taxon>
        <taxon>Entelegynae</taxon>
        <taxon>Araneoidea</taxon>
        <taxon>Araneidae</taxon>
        <taxon>Araneus</taxon>
    </lineage>
</organism>
<evidence type="ECO:0000313" key="2">
    <source>
        <dbReference type="EMBL" id="GBM52009.1"/>
    </source>
</evidence>
<dbReference type="EMBL" id="BGPR01001360">
    <property type="protein sequence ID" value="GBM52009.1"/>
    <property type="molecule type" value="Genomic_DNA"/>
</dbReference>
<reference evidence="2 3" key="1">
    <citation type="journal article" date="2019" name="Sci. Rep.">
        <title>Orb-weaving spider Araneus ventricosus genome elucidates the spidroin gene catalogue.</title>
        <authorList>
            <person name="Kono N."/>
            <person name="Nakamura H."/>
            <person name="Ohtoshi R."/>
            <person name="Moran D.A.P."/>
            <person name="Shinohara A."/>
            <person name="Yoshida Y."/>
            <person name="Fujiwara M."/>
            <person name="Mori M."/>
            <person name="Tomita M."/>
            <person name="Arakawa K."/>
        </authorList>
    </citation>
    <scope>NUCLEOTIDE SEQUENCE [LARGE SCALE GENOMIC DNA]</scope>
</reference>
<protein>
    <submittedName>
        <fullName evidence="2">Uncharacterized protein</fullName>
    </submittedName>
</protein>